<evidence type="ECO:0000256" key="19">
    <source>
        <dbReference type="ARBA" id="ARBA00032715"/>
    </source>
</evidence>
<keyword evidence="13 21" id="KW-0249">Electron transport</keyword>
<dbReference type="EMBL" id="FOSB01000004">
    <property type="protein sequence ID" value="SFJ76600.1"/>
    <property type="molecule type" value="Genomic_DNA"/>
</dbReference>
<dbReference type="GO" id="GO:0020037">
    <property type="term" value="F:heme binding"/>
    <property type="evidence" value="ECO:0007669"/>
    <property type="project" value="InterPro"/>
</dbReference>
<proteinExistence type="inferred from homology"/>
<feature type="transmembrane region" description="Helical" evidence="22">
    <location>
        <begin position="16"/>
        <end position="35"/>
    </location>
</feature>
<dbReference type="PROSITE" id="PS00077">
    <property type="entry name" value="COX1_CUB"/>
    <property type="match status" value="1"/>
</dbReference>
<dbReference type="GO" id="GO:0046872">
    <property type="term" value="F:metal ion binding"/>
    <property type="evidence" value="ECO:0007669"/>
    <property type="project" value="UniProtKB-KW"/>
</dbReference>
<feature type="transmembrane region" description="Helical" evidence="22">
    <location>
        <begin position="270"/>
        <end position="294"/>
    </location>
</feature>
<name>A0A1I3U0W1_HALDA</name>
<feature type="transmembrane region" description="Helical" evidence="22">
    <location>
        <begin position="227"/>
        <end position="250"/>
    </location>
</feature>
<feature type="transmembrane region" description="Helical" evidence="22">
    <location>
        <begin position="806"/>
        <end position="828"/>
    </location>
</feature>
<feature type="transmembrane region" description="Helical" evidence="22">
    <location>
        <begin position="579"/>
        <end position="598"/>
    </location>
</feature>
<feature type="transmembrane region" description="Helical" evidence="22">
    <location>
        <begin position="185"/>
        <end position="206"/>
    </location>
</feature>
<feature type="transmembrane region" description="Helical" evidence="22">
    <location>
        <begin position="653"/>
        <end position="672"/>
    </location>
</feature>
<feature type="domain" description="Cytochrome oxidase subunit I profile" evidence="24">
    <location>
        <begin position="34"/>
        <end position="553"/>
    </location>
</feature>
<keyword evidence="6 21" id="KW-0813">Transport</keyword>
<dbReference type="FunFam" id="1.20.210.10:FF:000006">
    <property type="entry name" value="Cytochrome c oxidase subunit 1"/>
    <property type="match status" value="1"/>
</dbReference>
<dbReference type="InterPro" id="IPR023615">
    <property type="entry name" value="Cyt_c_Oxase_su1_BS"/>
</dbReference>
<accession>A0A1I3U0W1</accession>
<dbReference type="PANTHER" id="PTHR10422:SF44">
    <property type="entry name" value="CYTOCHROME C OXIDASE SUBUNIT 1"/>
    <property type="match status" value="1"/>
</dbReference>
<sequence length="829" mass="94348">MLFGISKDTLYQQSDVILAWIVTLLAGGWLLYYITKKEKWPLIMDYIQSTNHRKVGIMYMLSGLLFFFRGGMDALLIRTQLAFPQFEFWVIQGDKYSGVFTTHGTVMIFFVAMPLLIGLMNIAVPLQIGAKDLAYPFLNSLSFWLFFSGAVLFNLSFFFATPPSAGWTAYAPLSLDEFTKDPGNSFYIFSIQISGLGTLLTAVNMISTIIRHRAQGMKYTRMPLFPWATLITSFLILIAFTALSSGLYLLMFDRLFGTTFFMGEGGNPIYWQHLFWIFGHPEVYILALPAFGIFSDVISTFSKKVVFGYTVMVISIGLIGLLGFMVWVHHMFTVGLGPMVNTFFAITTMLIAVPTGIKVFNWLFTMRGGRIQVTTPMLFALGFIPTFVMGGVTGVMLAIPAADFQFHDSHFVVAHFHYTIIGATVLGIFAGMYYWYPKMFGKSLDEKLGKWHFWLFVVGFHLTFLPMHFSGLQGMPRRTYTYIAEDQVFTFNAMSTVGAFLMGVGMLFFAWNIYRTHKSSKEVSADPWDGRTLEWAVSSPPSEEAFERPPEVFASDPLWKSKMGEKELKFIKSTRPGPVATNSFIPILFAGALFLFSMGMIYQWYWLAAVFAIAGFGLLFLRSFLDERIEHYKQKRYKPEDLKKLLHDKRTGFFSYLVIDSIMFLILFTTYVMFTPAPTGPKPEEVFEARTLIISSLFLLPSSLTMLLAEYGLKKGKKGALRAGVWLTLLLGIGFLVAEGHEFYTYIHEGYLIDSNVFMASFYVLVGLHYSHVLFGVGWLSNLLIQQGFRSLPEGLYEEKQTIFSYYWHFVDLIWIFIIGIVYLPYLIS</sequence>
<feature type="transmembrane region" description="Helical" evidence="22">
    <location>
        <begin position="306"/>
        <end position="328"/>
    </location>
</feature>
<dbReference type="Gene3D" id="1.20.120.80">
    <property type="entry name" value="Cytochrome c oxidase, subunit III, four-helix bundle"/>
    <property type="match status" value="1"/>
</dbReference>
<keyword evidence="7" id="KW-1003">Cell membrane</keyword>
<evidence type="ECO:0000256" key="14">
    <source>
        <dbReference type="ARBA" id="ARBA00022989"/>
    </source>
</evidence>
<feature type="transmembrane region" description="Helical" evidence="22">
    <location>
        <begin position="692"/>
        <end position="713"/>
    </location>
</feature>
<dbReference type="EC" id="7.1.1.9" evidence="4"/>
<evidence type="ECO:0000256" key="12">
    <source>
        <dbReference type="ARBA" id="ARBA00022967"/>
    </source>
</evidence>
<keyword evidence="9 21" id="KW-0679">Respiratory chain</keyword>
<comment type="subcellular location">
    <subcellularLocation>
        <location evidence="1">Cell membrane</location>
        <topology evidence="1">Multi-pass membrane protein</topology>
    </subcellularLocation>
</comment>
<evidence type="ECO:0000313" key="25">
    <source>
        <dbReference type="EMBL" id="SFJ76600.1"/>
    </source>
</evidence>
<evidence type="ECO:0000256" key="16">
    <source>
        <dbReference type="ARBA" id="ARBA00023008"/>
    </source>
</evidence>
<dbReference type="InterPro" id="IPR035973">
    <property type="entry name" value="Cyt_c_oxidase_su3-like_sf"/>
</dbReference>
<keyword evidence="15" id="KW-0408">Iron</keyword>
<evidence type="ECO:0000313" key="26">
    <source>
        <dbReference type="Proteomes" id="UP000183557"/>
    </source>
</evidence>
<feature type="transmembrane region" description="Helical" evidence="22">
    <location>
        <begin position="604"/>
        <end position="625"/>
    </location>
</feature>
<comment type="catalytic activity">
    <reaction evidence="20">
        <text>4 Fe(II)-[cytochrome c] + O2 + 8 H(+)(in) = 4 Fe(III)-[cytochrome c] + 2 H2O + 4 H(+)(out)</text>
        <dbReference type="Rhea" id="RHEA:11436"/>
        <dbReference type="Rhea" id="RHEA-COMP:10350"/>
        <dbReference type="Rhea" id="RHEA-COMP:14399"/>
        <dbReference type="ChEBI" id="CHEBI:15377"/>
        <dbReference type="ChEBI" id="CHEBI:15378"/>
        <dbReference type="ChEBI" id="CHEBI:15379"/>
        <dbReference type="ChEBI" id="CHEBI:29033"/>
        <dbReference type="ChEBI" id="CHEBI:29034"/>
        <dbReference type="EC" id="7.1.1.9"/>
    </reaction>
</comment>
<keyword evidence="11" id="KW-0479">Metal-binding</keyword>
<evidence type="ECO:0000256" key="7">
    <source>
        <dbReference type="ARBA" id="ARBA00022475"/>
    </source>
</evidence>
<keyword evidence="8 21" id="KW-0349">Heme</keyword>
<evidence type="ECO:0000256" key="18">
    <source>
        <dbReference type="ARBA" id="ARBA00031397"/>
    </source>
</evidence>
<dbReference type="OrthoDB" id="9759913at2"/>
<keyword evidence="26" id="KW-1185">Reference proteome</keyword>
<dbReference type="PROSITE" id="PS50855">
    <property type="entry name" value="COX1"/>
    <property type="match status" value="1"/>
</dbReference>
<gene>
    <name evidence="25" type="ORF">SAMN04487936_104100</name>
</gene>
<evidence type="ECO:0000256" key="6">
    <source>
        <dbReference type="ARBA" id="ARBA00022448"/>
    </source>
</evidence>
<dbReference type="InterPro" id="IPR023616">
    <property type="entry name" value="Cyt_c_oxase-like_su1_dom"/>
</dbReference>
<dbReference type="RefSeq" id="WP_075036088.1">
    <property type="nucleotide sequence ID" value="NZ_FOSB01000004.1"/>
</dbReference>
<evidence type="ECO:0000256" key="20">
    <source>
        <dbReference type="ARBA" id="ARBA00047816"/>
    </source>
</evidence>
<feature type="transmembrane region" description="Helical" evidence="22">
    <location>
        <begin position="448"/>
        <end position="469"/>
    </location>
</feature>
<dbReference type="PROSITE" id="PS50253">
    <property type="entry name" value="COX3"/>
    <property type="match status" value="1"/>
</dbReference>
<dbReference type="Gene3D" id="1.20.210.10">
    <property type="entry name" value="Cytochrome c oxidase-like, subunit I domain"/>
    <property type="match status" value="1"/>
</dbReference>
<dbReference type="Pfam" id="PF00115">
    <property type="entry name" value="COX1"/>
    <property type="match status" value="1"/>
</dbReference>
<keyword evidence="16" id="KW-0186">Copper</keyword>
<evidence type="ECO:0000256" key="9">
    <source>
        <dbReference type="ARBA" id="ARBA00022660"/>
    </source>
</evidence>
<keyword evidence="10 21" id="KW-0812">Transmembrane</keyword>
<keyword evidence="14 22" id="KW-1133">Transmembrane helix</keyword>
<evidence type="ECO:0000256" key="15">
    <source>
        <dbReference type="ARBA" id="ARBA00023004"/>
    </source>
</evidence>
<dbReference type="GO" id="GO:0009060">
    <property type="term" value="P:aerobic respiration"/>
    <property type="evidence" value="ECO:0007669"/>
    <property type="project" value="InterPro"/>
</dbReference>
<feature type="domain" description="Heme-copper oxidase subunit III family profile" evidence="23">
    <location>
        <begin position="573"/>
        <end position="827"/>
    </location>
</feature>
<evidence type="ECO:0000256" key="10">
    <source>
        <dbReference type="ARBA" id="ARBA00022692"/>
    </source>
</evidence>
<dbReference type="GO" id="GO:0004129">
    <property type="term" value="F:cytochrome-c oxidase activity"/>
    <property type="evidence" value="ECO:0007669"/>
    <property type="project" value="UniProtKB-EC"/>
</dbReference>
<keyword evidence="17 22" id="KW-0472">Membrane</keyword>
<feature type="transmembrane region" description="Helical" evidence="22">
    <location>
        <begin position="411"/>
        <end position="436"/>
    </location>
</feature>
<dbReference type="PRINTS" id="PR01165">
    <property type="entry name" value="CYCOXIDASEI"/>
</dbReference>
<comment type="similarity">
    <text evidence="3 21">Belongs to the heme-copper respiratory oxidase family.</text>
</comment>
<feature type="transmembrane region" description="Helical" evidence="22">
    <location>
        <begin position="340"/>
        <end position="364"/>
    </location>
</feature>
<evidence type="ECO:0000256" key="21">
    <source>
        <dbReference type="RuleBase" id="RU000370"/>
    </source>
</evidence>
<evidence type="ECO:0000256" key="1">
    <source>
        <dbReference type="ARBA" id="ARBA00004651"/>
    </source>
</evidence>
<evidence type="ECO:0000256" key="13">
    <source>
        <dbReference type="ARBA" id="ARBA00022982"/>
    </source>
</evidence>
<comment type="pathway">
    <text evidence="2">Energy metabolism; oxidative phosphorylation.</text>
</comment>
<dbReference type="GO" id="GO:0022904">
    <property type="term" value="P:respiratory electron transport chain"/>
    <property type="evidence" value="ECO:0007669"/>
    <property type="project" value="InterPro"/>
</dbReference>
<evidence type="ECO:0000259" key="23">
    <source>
        <dbReference type="PROSITE" id="PS50253"/>
    </source>
</evidence>
<protein>
    <recommendedName>
        <fullName evidence="5">Cytochrome c oxidase subunit 1</fullName>
        <ecNumber evidence="4">7.1.1.9</ecNumber>
    </recommendedName>
    <alternativeName>
        <fullName evidence="18">Cytochrome aa3 subunit 1</fullName>
    </alternativeName>
    <alternativeName>
        <fullName evidence="19">Cytochrome c oxidase polypeptide I</fullName>
    </alternativeName>
</protein>
<evidence type="ECO:0000256" key="2">
    <source>
        <dbReference type="ARBA" id="ARBA00004673"/>
    </source>
</evidence>
<feature type="transmembrane region" description="Helical" evidence="22">
    <location>
        <begin position="489"/>
        <end position="511"/>
    </location>
</feature>
<evidence type="ECO:0000259" key="24">
    <source>
        <dbReference type="PROSITE" id="PS50855"/>
    </source>
</evidence>
<dbReference type="AlphaFoldDB" id="A0A1I3U0W1"/>
<evidence type="ECO:0000256" key="3">
    <source>
        <dbReference type="ARBA" id="ARBA00009578"/>
    </source>
</evidence>
<evidence type="ECO:0000256" key="4">
    <source>
        <dbReference type="ARBA" id="ARBA00012949"/>
    </source>
</evidence>
<dbReference type="Pfam" id="PF00510">
    <property type="entry name" value="COX3"/>
    <property type="match status" value="1"/>
</dbReference>
<feature type="transmembrane region" description="Helical" evidence="22">
    <location>
        <begin position="97"/>
        <end position="122"/>
    </location>
</feature>
<feature type="transmembrane region" description="Helical" evidence="22">
    <location>
        <begin position="376"/>
        <end position="399"/>
    </location>
</feature>
<dbReference type="InterPro" id="IPR013833">
    <property type="entry name" value="Cyt_c_oxidase_su3_a-hlx"/>
</dbReference>
<organism evidence="25 26">
    <name type="scientific">Halobacillus dabanensis</name>
    <dbReference type="NCBI Taxonomy" id="240302"/>
    <lineage>
        <taxon>Bacteria</taxon>
        <taxon>Bacillati</taxon>
        <taxon>Bacillota</taxon>
        <taxon>Bacilli</taxon>
        <taxon>Bacillales</taxon>
        <taxon>Bacillaceae</taxon>
        <taxon>Halobacillus</taxon>
    </lineage>
</organism>
<evidence type="ECO:0000256" key="5">
    <source>
        <dbReference type="ARBA" id="ARBA00015947"/>
    </source>
</evidence>
<dbReference type="Proteomes" id="UP000183557">
    <property type="component" value="Unassembled WGS sequence"/>
</dbReference>
<dbReference type="InterPro" id="IPR036927">
    <property type="entry name" value="Cyt_c_oxase-like_su1_sf"/>
</dbReference>
<evidence type="ECO:0000256" key="11">
    <source>
        <dbReference type="ARBA" id="ARBA00022723"/>
    </source>
</evidence>
<dbReference type="GO" id="GO:0005886">
    <property type="term" value="C:plasma membrane"/>
    <property type="evidence" value="ECO:0007669"/>
    <property type="project" value="UniProtKB-SubCell"/>
</dbReference>
<dbReference type="InterPro" id="IPR000883">
    <property type="entry name" value="Cyt_C_Oxase_1"/>
</dbReference>
<dbReference type="GO" id="GO:0015990">
    <property type="term" value="P:electron transport coupled proton transport"/>
    <property type="evidence" value="ECO:0007669"/>
    <property type="project" value="TreeGrafter"/>
</dbReference>
<dbReference type="PANTHER" id="PTHR10422">
    <property type="entry name" value="CYTOCHROME C OXIDASE SUBUNIT 1"/>
    <property type="match status" value="1"/>
</dbReference>
<reference evidence="26" key="1">
    <citation type="submission" date="2016-10" db="EMBL/GenBank/DDBJ databases">
        <authorList>
            <person name="Varghese N."/>
            <person name="Submissions S."/>
        </authorList>
    </citation>
    <scope>NUCLEOTIDE SEQUENCE [LARGE SCALE GENOMIC DNA]</scope>
    <source>
        <strain evidence="26">CGMCC 1.3704</strain>
    </source>
</reference>
<feature type="transmembrane region" description="Helical" evidence="22">
    <location>
        <begin position="143"/>
        <end position="165"/>
    </location>
</feature>
<evidence type="ECO:0000256" key="22">
    <source>
        <dbReference type="SAM" id="Phobius"/>
    </source>
</evidence>
<evidence type="ECO:0000256" key="17">
    <source>
        <dbReference type="ARBA" id="ARBA00023136"/>
    </source>
</evidence>
<feature type="transmembrane region" description="Helical" evidence="22">
    <location>
        <begin position="56"/>
        <end position="77"/>
    </location>
</feature>
<dbReference type="SUPFAM" id="SSF81452">
    <property type="entry name" value="Cytochrome c oxidase subunit III-like"/>
    <property type="match status" value="1"/>
</dbReference>
<dbReference type="InterPro" id="IPR000298">
    <property type="entry name" value="Cyt_c_oxidase-like_su3"/>
</dbReference>
<dbReference type="SUPFAM" id="SSF81442">
    <property type="entry name" value="Cytochrome c oxidase subunit I-like"/>
    <property type="match status" value="1"/>
</dbReference>
<feature type="transmembrane region" description="Helical" evidence="22">
    <location>
        <begin position="720"/>
        <end position="738"/>
    </location>
</feature>
<feature type="transmembrane region" description="Helical" evidence="22">
    <location>
        <begin position="758"/>
        <end position="785"/>
    </location>
</feature>
<evidence type="ECO:0000256" key="8">
    <source>
        <dbReference type="ARBA" id="ARBA00022617"/>
    </source>
</evidence>
<keyword evidence="12" id="KW-1278">Translocase</keyword>